<evidence type="ECO:0000313" key="3">
    <source>
        <dbReference type="Proteomes" id="UP000700334"/>
    </source>
</evidence>
<dbReference type="GO" id="GO:0045494">
    <property type="term" value="P:photoreceptor cell maintenance"/>
    <property type="evidence" value="ECO:0007669"/>
    <property type="project" value="TreeGrafter"/>
</dbReference>
<accession>A0A8J5ZZT1</accession>
<dbReference type="InterPro" id="IPR027410">
    <property type="entry name" value="TCP-1-like_intermed_sf"/>
</dbReference>
<dbReference type="PANTHER" id="PTHR46883">
    <property type="entry name" value="BARDET-BIEDL SYNDROME 12 PROTEIN"/>
    <property type="match status" value="1"/>
</dbReference>
<organism evidence="2 3">
    <name type="scientific">Galemys pyrenaicus</name>
    <name type="common">Iberian desman</name>
    <name type="synonym">Pyrenean desman</name>
    <dbReference type="NCBI Taxonomy" id="202257"/>
    <lineage>
        <taxon>Eukaryota</taxon>
        <taxon>Metazoa</taxon>
        <taxon>Chordata</taxon>
        <taxon>Craniata</taxon>
        <taxon>Vertebrata</taxon>
        <taxon>Euteleostomi</taxon>
        <taxon>Mammalia</taxon>
        <taxon>Eutheria</taxon>
        <taxon>Laurasiatheria</taxon>
        <taxon>Eulipotyphla</taxon>
        <taxon>Talpidae</taxon>
        <taxon>Galemys</taxon>
    </lineage>
</organism>
<dbReference type="InterPro" id="IPR027409">
    <property type="entry name" value="GroEL-like_apical_dom_sf"/>
</dbReference>
<dbReference type="PANTHER" id="PTHR46883:SF1">
    <property type="entry name" value="BARDET-BIEDL SYNDROME 12 PROTEIN"/>
    <property type="match status" value="1"/>
</dbReference>
<gene>
    <name evidence="2" type="ORF">J0S82_013780</name>
</gene>
<evidence type="ECO:0000256" key="1">
    <source>
        <dbReference type="SAM" id="MobiDB-lite"/>
    </source>
</evidence>
<dbReference type="EMBL" id="JAGFMF010011852">
    <property type="protein sequence ID" value="KAG8511213.1"/>
    <property type="molecule type" value="Genomic_DNA"/>
</dbReference>
<dbReference type="OrthoDB" id="10037098at2759"/>
<dbReference type="Gene3D" id="3.50.7.10">
    <property type="entry name" value="GroEL"/>
    <property type="match status" value="1"/>
</dbReference>
<comment type="caution">
    <text evidence="2">The sequence shown here is derived from an EMBL/GenBank/DDBJ whole genome shotgun (WGS) entry which is preliminary data.</text>
</comment>
<name>A0A8J5ZZT1_GALPY</name>
<feature type="region of interest" description="Disordered" evidence="1">
    <location>
        <begin position="173"/>
        <end position="211"/>
    </location>
</feature>
<dbReference type="InterPro" id="IPR042984">
    <property type="entry name" value="BBS12"/>
</dbReference>
<dbReference type="InterPro" id="IPR027413">
    <property type="entry name" value="GROEL-like_equatorial_sf"/>
</dbReference>
<evidence type="ECO:0000313" key="2">
    <source>
        <dbReference type="EMBL" id="KAG8511213.1"/>
    </source>
</evidence>
<dbReference type="SUPFAM" id="SSF48592">
    <property type="entry name" value="GroEL equatorial domain-like"/>
    <property type="match status" value="1"/>
</dbReference>
<sequence length="675" mass="69957">MIPGEGQGVVSRRQHAGLQHLASFAEAGRTFLGPVKSPKFITDGQGQESVLVTSAARLLEGLDLSGAAGQLLREAVLAHSNAYGTGVSTLLFLVGAWSAGAEECLHLGVPVPVIAAVMEEGLRVCTDEAGSLQASLDQVSTLLDSTQTLSSLDTHSASLCPCVPSAPGPAAHSLALPRLPRTRVQSPSLTRWQTEPQRSLSGAPRGRLPTGHRSRELALACSRHFCGAGGGEWARQPQGAGGCSAAVELGLSHGDAGSMRLAAAAARLLGQSSPAPRDGPQACALDLTRVVTCCLPGLPEAASLVCAGYVAVVPVASATVARDLQARPLQVLLLEGDLTESYRHPGFRPPANVSTVLGSVWGWPAGTEKPWADRVLQALAQLCVDLVLVQGLVPEHLAERCARGQRLVLGSVAGCVLQAFAEASRARPVAYLSQVDGDCVGSGVRVAPWHSGTVGVAAEAGAAVTLQAEGLRLVTAVLTSPLATQGQSRADRFWACACRLHHALREQRVFLGGGALELWCLRRLQALAGQGSGGAPTAPGGLLGGGSWLASSLAHYRPAVLGRLARGWHRYLCVLLCNTARCASELEADSLVQRLLQDAVGPCWPPARAWGGRSEPGTCALGEAPAVLDAVTPKLEAWRRALDLVLLVLQTDSEVVTGPGCMPAGPPGPEDPLLL</sequence>
<dbReference type="GO" id="GO:0051131">
    <property type="term" value="P:chaperone-mediated protein complex assembly"/>
    <property type="evidence" value="ECO:0007669"/>
    <property type="project" value="InterPro"/>
</dbReference>
<reference evidence="2" key="1">
    <citation type="journal article" date="2021" name="Evol. Appl.">
        <title>The genome of the Pyrenean desman and the effects of bottlenecks and inbreeding on the genomic landscape of an endangered species.</title>
        <authorList>
            <person name="Escoda L."/>
            <person name="Castresana J."/>
        </authorList>
    </citation>
    <scope>NUCLEOTIDE SEQUENCE</scope>
    <source>
        <strain evidence="2">IBE-C5619</strain>
    </source>
</reference>
<dbReference type="Gene3D" id="1.10.560.10">
    <property type="entry name" value="GroEL-like equatorial domain"/>
    <property type="match status" value="2"/>
</dbReference>
<keyword evidence="3" id="KW-1185">Reference proteome</keyword>
<dbReference type="Gene3D" id="3.30.260.10">
    <property type="entry name" value="TCP-1-like chaperonin intermediate domain"/>
    <property type="match status" value="1"/>
</dbReference>
<protein>
    <submittedName>
        <fullName evidence="2">Bardet-Biedl syndrome 12 protein</fullName>
    </submittedName>
</protein>
<proteinExistence type="predicted"/>
<dbReference type="AlphaFoldDB" id="A0A8J5ZZT1"/>
<feature type="compositionally biased region" description="Polar residues" evidence="1">
    <location>
        <begin position="183"/>
        <end position="200"/>
    </location>
</feature>
<dbReference type="Proteomes" id="UP000700334">
    <property type="component" value="Unassembled WGS sequence"/>
</dbReference>
<dbReference type="GO" id="GO:0005832">
    <property type="term" value="C:chaperonin-containing T-complex"/>
    <property type="evidence" value="ECO:0007669"/>
    <property type="project" value="UniProtKB-ARBA"/>
</dbReference>